<dbReference type="SUPFAM" id="SSF52317">
    <property type="entry name" value="Class I glutamine amidotransferase-like"/>
    <property type="match status" value="1"/>
</dbReference>
<reference evidence="1 2" key="1">
    <citation type="submission" date="2016-11" db="EMBL/GenBank/DDBJ databases">
        <authorList>
            <person name="Jaros S."/>
            <person name="Januszkiewicz K."/>
            <person name="Wedrychowicz H."/>
        </authorList>
    </citation>
    <scope>NUCLEOTIDE SEQUENCE [LARGE SCALE GENOMIC DNA]</scope>
    <source>
        <strain evidence="1 2">DSM 17477</strain>
    </source>
</reference>
<dbReference type="PROSITE" id="PS51273">
    <property type="entry name" value="GATASE_TYPE_1"/>
    <property type="match status" value="1"/>
</dbReference>
<name>A0A1M6EER9_9FIRM</name>
<protein>
    <submittedName>
        <fullName evidence="1">Putative glutamine amidotransferase</fullName>
    </submittedName>
</protein>
<dbReference type="GO" id="GO:0033969">
    <property type="term" value="F:gamma-glutamyl-gamma-aminobutyrate hydrolase activity"/>
    <property type="evidence" value="ECO:0007669"/>
    <property type="project" value="TreeGrafter"/>
</dbReference>
<dbReference type="InterPro" id="IPR029062">
    <property type="entry name" value="Class_I_gatase-like"/>
</dbReference>
<proteinExistence type="predicted"/>
<dbReference type="GO" id="GO:0005829">
    <property type="term" value="C:cytosol"/>
    <property type="evidence" value="ECO:0007669"/>
    <property type="project" value="TreeGrafter"/>
</dbReference>
<dbReference type="EMBL" id="FQZL01000007">
    <property type="protein sequence ID" value="SHI83879.1"/>
    <property type="molecule type" value="Genomic_DNA"/>
</dbReference>
<organism evidence="1 2">
    <name type="scientific">Dethiosulfatibacter aminovorans DSM 17477</name>
    <dbReference type="NCBI Taxonomy" id="1121476"/>
    <lineage>
        <taxon>Bacteria</taxon>
        <taxon>Bacillati</taxon>
        <taxon>Bacillota</taxon>
        <taxon>Tissierellia</taxon>
        <taxon>Dethiosulfatibacter</taxon>
    </lineage>
</organism>
<dbReference type="CDD" id="cd01745">
    <property type="entry name" value="GATase1_2"/>
    <property type="match status" value="1"/>
</dbReference>
<dbReference type="STRING" id="1121476.SAMN02745751_01172"/>
<evidence type="ECO:0000313" key="1">
    <source>
        <dbReference type="EMBL" id="SHI83879.1"/>
    </source>
</evidence>
<dbReference type="GO" id="GO:0006598">
    <property type="term" value="P:polyamine catabolic process"/>
    <property type="evidence" value="ECO:0007669"/>
    <property type="project" value="TreeGrafter"/>
</dbReference>
<dbReference type="GO" id="GO:0016740">
    <property type="term" value="F:transferase activity"/>
    <property type="evidence" value="ECO:0007669"/>
    <property type="project" value="UniProtKB-KW"/>
</dbReference>
<keyword evidence="1" id="KW-0808">Transferase</keyword>
<dbReference type="AlphaFoldDB" id="A0A1M6EER9"/>
<dbReference type="InterPro" id="IPR044668">
    <property type="entry name" value="PuuD-like"/>
</dbReference>
<dbReference type="Pfam" id="PF07722">
    <property type="entry name" value="Peptidase_C26"/>
    <property type="match status" value="1"/>
</dbReference>
<dbReference type="OrthoDB" id="9813383at2"/>
<sequence length="262" mass="29007">MIALWKGVFEIKPIIGITANYVLNDKPGTSVGVGGNNQKWHMLADDYVKAVEDAGGIPIILPVLQGIQNVDLLLKNIDGLVFSGGCDVSPVLCGEDSHKKIGELCYYRDLQEIELARYLMDETDIPILGICRGMQLMNIARGGNLIQHIDEDKYGKHFFGNQNMCMPVHLVTTVKGSRIREIAGEEIKVNSYHHQSVNELGGGFSVVAQDSNGIIEAIEFDKRNAFTLAVQWHPEGIYTTVSEHRSIFRTLVDEARKKGGKQ</sequence>
<accession>A0A1M6EER9</accession>
<keyword evidence="2" id="KW-1185">Reference proteome</keyword>
<dbReference type="Gene3D" id="3.40.50.880">
    <property type="match status" value="1"/>
</dbReference>
<keyword evidence="1" id="KW-0315">Glutamine amidotransferase</keyword>
<evidence type="ECO:0000313" key="2">
    <source>
        <dbReference type="Proteomes" id="UP000184052"/>
    </source>
</evidence>
<gene>
    <name evidence="1" type="ORF">SAMN02745751_01172</name>
</gene>
<dbReference type="PANTHER" id="PTHR43235:SF1">
    <property type="entry name" value="GLUTAMINE AMIDOTRANSFERASE PB2B2.05-RELATED"/>
    <property type="match status" value="1"/>
</dbReference>
<dbReference type="InterPro" id="IPR011697">
    <property type="entry name" value="Peptidase_C26"/>
</dbReference>
<dbReference type="Proteomes" id="UP000184052">
    <property type="component" value="Unassembled WGS sequence"/>
</dbReference>
<dbReference type="PANTHER" id="PTHR43235">
    <property type="entry name" value="GLUTAMINE AMIDOTRANSFERASE PB2B2.05-RELATED"/>
    <property type="match status" value="1"/>
</dbReference>